<feature type="domain" description="Carbohydrate kinase FGGY N-terminal" evidence="3">
    <location>
        <begin position="61"/>
        <end position="236"/>
    </location>
</feature>
<dbReference type="OrthoDB" id="197582at2157"/>
<protein>
    <submittedName>
        <fullName evidence="4">Autoinducer 2 kinase LsrK</fullName>
    </submittedName>
</protein>
<dbReference type="GO" id="GO:0016301">
    <property type="term" value="F:kinase activity"/>
    <property type="evidence" value="ECO:0007669"/>
    <property type="project" value="UniProtKB-KW"/>
</dbReference>
<dbReference type="InterPro" id="IPR043129">
    <property type="entry name" value="ATPase_NBD"/>
</dbReference>
<organism evidence="4 5">
    <name type="scientific">Haloferax massiliensis</name>
    <dbReference type="NCBI Taxonomy" id="1476858"/>
    <lineage>
        <taxon>Archaea</taxon>
        <taxon>Methanobacteriati</taxon>
        <taxon>Methanobacteriota</taxon>
        <taxon>Stenosarchaea group</taxon>
        <taxon>Halobacteria</taxon>
        <taxon>Halobacteriales</taxon>
        <taxon>Haloferacaceae</taxon>
        <taxon>Haloferax</taxon>
    </lineage>
</organism>
<dbReference type="PANTHER" id="PTHR43095:SF2">
    <property type="entry name" value="GLUCONOKINASE"/>
    <property type="match status" value="1"/>
</dbReference>
<dbReference type="EMBL" id="CSTE01000001">
    <property type="protein sequence ID" value="CQR48672.1"/>
    <property type="molecule type" value="Genomic_DNA"/>
</dbReference>
<dbReference type="Proteomes" id="UP000198902">
    <property type="component" value="Unassembled WGS sequence"/>
</dbReference>
<keyword evidence="1" id="KW-0808">Transferase</keyword>
<dbReference type="Pfam" id="PF00370">
    <property type="entry name" value="FGGY_N"/>
    <property type="match status" value="1"/>
</dbReference>
<evidence type="ECO:0000259" key="3">
    <source>
        <dbReference type="Pfam" id="PF00370"/>
    </source>
</evidence>
<keyword evidence="2 4" id="KW-0418">Kinase</keyword>
<proteinExistence type="predicted"/>
<dbReference type="Gene3D" id="3.30.420.40">
    <property type="match status" value="2"/>
</dbReference>
<reference evidence="5" key="1">
    <citation type="submission" date="2015-03" db="EMBL/GenBank/DDBJ databases">
        <authorList>
            <person name="Urmite Genomes"/>
        </authorList>
    </citation>
    <scope>NUCLEOTIDE SEQUENCE [LARGE SCALE GENOMIC DNA]</scope>
    <source>
        <strain evidence="5">Arc-Hr</strain>
    </source>
</reference>
<name>A0A0D6JL80_9EURY</name>
<dbReference type="SUPFAM" id="SSF53067">
    <property type="entry name" value="Actin-like ATPase domain"/>
    <property type="match status" value="2"/>
</dbReference>
<dbReference type="PANTHER" id="PTHR43095">
    <property type="entry name" value="SUGAR KINASE"/>
    <property type="match status" value="1"/>
</dbReference>
<evidence type="ECO:0000256" key="1">
    <source>
        <dbReference type="ARBA" id="ARBA00022679"/>
    </source>
</evidence>
<evidence type="ECO:0000313" key="5">
    <source>
        <dbReference type="Proteomes" id="UP000198902"/>
    </source>
</evidence>
<sequence length="486" mass="53774">MESPQLVGVHLGTASVHVDVYSTDGERLAGGEAPVAEQTTLAWERALHEAAPALPQTGIGSVASTSGTAVLVDKYGEPVFPPQMYFDSAPEQASKLQDLDLSDLSINQNIAFSPTSPLPKILKLRAEYPDKFQTVEWILSPTTWLLYRLRFDASTPWRDIETDWTNALKFGADVTTPLPTWFESLFETLDLPRSLFPAIRPPGSFIGVADGQLAERTGFDGIKLFQGLTDGNASVLANGGVKPGDFSITFGASSVVKYVSESVSPHPALYYHRHPIDGYLPGASFDTGNLLRWFFDRVLNCTPERGLELARQVPSGHGYEVFLKGNRSPFFDADVAGSLLGLNYDNSLSTEEVHGRLARGLITGIILTEWTYISLVEEHFDTDIDRVLVINDGTPTLDGNYDWWNTLRASIWDRPVVEMEPRTTAGAVMAPALITSIYSDVETAAENLLRERDVIEPDPSVGADFDTQKETYFDRWRDIAEFYQRE</sequence>
<dbReference type="RefSeq" id="WP_089776732.1">
    <property type="nucleotide sequence ID" value="NZ_CABLRR010000001.1"/>
</dbReference>
<dbReference type="InterPro" id="IPR050406">
    <property type="entry name" value="FGGY_Carb_Kinase"/>
</dbReference>
<evidence type="ECO:0000313" key="4">
    <source>
        <dbReference type="EMBL" id="CQR48672.1"/>
    </source>
</evidence>
<evidence type="ECO:0000256" key="2">
    <source>
        <dbReference type="ARBA" id="ARBA00022777"/>
    </source>
</evidence>
<dbReference type="GO" id="GO:0005975">
    <property type="term" value="P:carbohydrate metabolic process"/>
    <property type="evidence" value="ECO:0007669"/>
    <property type="project" value="InterPro"/>
</dbReference>
<accession>A0A0D6JL80</accession>
<dbReference type="InterPro" id="IPR018484">
    <property type="entry name" value="FGGY_N"/>
</dbReference>
<gene>
    <name evidence="4" type="primary">lsrK</name>
    <name evidence="4" type="ORF">BN996_00119</name>
</gene>
<dbReference type="AlphaFoldDB" id="A0A0D6JL80"/>
<keyword evidence="5" id="KW-1185">Reference proteome</keyword>